<dbReference type="InterPro" id="IPR014729">
    <property type="entry name" value="Rossmann-like_a/b/a_fold"/>
</dbReference>
<keyword evidence="9" id="KW-0436">Ligase</keyword>
<dbReference type="Gene3D" id="3.60.20.10">
    <property type="entry name" value="Glutamine Phosphoribosylpyrophosphate, subunit 1, domain 1"/>
    <property type="match status" value="1"/>
</dbReference>
<comment type="similarity">
    <text evidence="2">Belongs to the asparagine synthetase family.</text>
</comment>
<evidence type="ECO:0000256" key="3">
    <source>
        <dbReference type="ARBA" id="ARBA00012737"/>
    </source>
</evidence>
<accession>A0ABU7LY27</accession>
<gene>
    <name evidence="9" type="primary">asnB</name>
    <name evidence="9" type="ORF">V0U35_07165</name>
</gene>
<dbReference type="Gene3D" id="3.40.50.620">
    <property type="entry name" value="HUPs"/>
    <property type="match status" value="1"/>
</dbReference>
<dbReference type="InterPro" id="IPR051786">
    <property type="entry name" value="ASN_synthetase/amidase"/>
</dbReference>
<evidence type="ECO:0000256" key="1">
    <source>
        <dbReference type="ARBA" id="ARBA00005187"/>
    </source>
</evidence>
<keyword evidence="6" id="KW-0315">Glutamine amidotransferase</keyword>
<organism evidence="9 10">
    <name type="scientific">Hyphobacterium marinum</name>
    <dbReference type="NCBI Taxonomy" id="3116574"/>
    <lineage>
        <taxon>Bacteria</taxon>
        <taxon>Pseudomonadati</taxon>
        <taxon>Pseudomonadota</taxon>
        <taxon>Alphaproteobacteria</taxon>
        <taxon>Maricaulales</taxon>
        <taxon>Maricaulaceae</taxon>
        <taxon>Hyphobacterium</taxon>
    </lineage>
</organism>
<dbReference type="CDD" id="cd01991">
    <property type="entry name" value="Asn_synthase_B_C"/>
    <property type="match status" value="1"/>
</dbReference>
<evidence type="ECO:0000256" key="6">
    <source>
        <dbReference type="ARBA" id="ARBA00022962"/>
    </source>
</evidence>
<dbReference type="EC" id="6.3.5.4" evidence="3"/>
<dbReference type="PANTHER" id="PTHR43284:SF1">
    <property type="entry name" value="ASPARAGINE SYNTHETASE"/>
    <property type="match status" value="1"/>
</dbReference>
<dbReference type="SUPFAM" id="SSF52402">
    <property type="entry name" value="Adenine nucleotide alpha hydrolases-like"/>
    <property type="match status" value="1"/>
</dbReference>
<evidence type="ECO:0000313" key="10">
    <source>
        <dbReference type="Proteomes" id="UP001310692"/>
    </source>
</evidence>
<comment type="caution">
    <text evidence="9">The sequence shown here is derived from an EMBL/GenBank/DDBJ whole genome shotgun (WGS) entry which is preliminary data.</text>
</comment>
<evidence type="ECO:0000256" key="7">
    <source>
        <dbReference type="ARBA" id="ARBA00048741"/>
    </source>
</evidence>
<reference evidence="9 10" key="1">
    <citation type="submission" date="2024-01" db="EMBL/GenBank/DDBJ databases">
        <title>Hyphobacterium bacterium isolated from marine sediment.</title>
        <authorList>
            <person name="Zhao S."/>
        </authorList>
    </citation>
    <scope>NUCLEOTIDE SEQUENCE [LARGE SCALE GENOMIC DNA]</scope>
    <source>
        <strain evidence="9 10">Y60-23</strain>
    </source>
</reference>
<protein>
    <recommendedName>
        <fullName evidence="3">asparagine synthase (glutamine-hydrolyzing)</fullName>
        <ecNumber evidence="3">6.3.5.4</ecNumber>
    </recommendedName>
</protein>
<evidence type="ECO:0000256" key="5">
    <source>
        <dbReference type="ARBA" id="ARBA00022840"/>
    </source>
</evidence>
<sequence>MCGIAGAVSLDGQAIGRLDRRLSAMSDLIEHRGPDGHGSWSSDAKTVGFVHRRLAIIDLTPDGAQPMVAPNGTVLTYNGEVYNYVELRDRLSGGWDFHSHSDTETILAAYDKYGADCVDHLRGMFAYAIWDAKRGVLECARDRFGIKPFYYTIADGVFYFASEVKALVPVLPEVEIDQKALTEYLTFQYPITERTLFKGVHQLHPGHALTIRDGKVSIRKYWDVRYEHDHSITADAARTRIRELLSDSVDVHLRADVPIGAYLSGGVDSSLIALLAAEHSPDNNLAFHGKFTAYPGYDESHHAEVVAQNAGMTLHQVDIDAMDFENNLAKVIYHLDYPVAGPGSFPQYMVSKLASEHLKVVLGGQGGDEIFGGYARYMVGYLERLILGALDGNLDDGSYSVTFESVIPNLGLLREYKPLMQQFFSKGMFETLDRRFYRLIDRSTDMADEIDWTALDGDHALESYLGVFNDRSVIAENAHLDSMSRFDFKRLLPALLQVEDRMSMAHGLESRVPLLDHPLVEYAATIPPEVKYEGGRLKELLRTTYADTLPSSIFERRDKMGFPVPLKEWYAGELNTFVKDIFHSQSAKDRHFMNSEAVLANFDKDSRFSRKTWGLLSLELWHQQFADKAHAFRKMAA</sequence>
<evidence type="ECO:0000256" key="2">
    <source>
        <dbReference type="ARBA" id="ARBA00005752"/>
    </source>
</evidence>
<feature type="domain" description="Glutamine amidotransferase type-2" evidence="8">
    <location>
        <begin position="2"/>
        <end position="214"/>
    </location>
</feature>
<dbReference type="Pfam" id="PF00733">
    <property type="entry name" value="Asn_synthase"/>
    <property type="match status" value="1"/>
</dbReference>
<evidence type="ECO:0000256" key="4">
    <source>
        <dbReference type="ARBA" id="ARBA00022741"/>
    </source>
</evidence>
<name>A0ABU7LY27_9PROT</name>
<dbReference type="PROSITE" id="PS51278">
    <property type="entry name" value="GATASE_TYPE_2"/>
    <property type="match status" value="1"/>
</dbReference>
<proteinExistence type="inferred from homology"/>
<dbReference type="InterPro" id="IPR029055">
    <property type="entry name" value="Ntn_hydrolases_N"/>
</dbReference>
<dbReference type="NCBIfam" id="TIGR01536">
    <property type="entry name" value="asn_synth_AEB"/>
    <property type="match status" value="1"/>
</dbReference>
<dbReference type="PIRSF" id="PIRSF001589">
    <property type="entry name" value="Asn_synthetase_glu-h"/>
    <property type="match status" value="1"/>
</dbReference>
<dbReference type="InterPro" id="IPR033738">
    <property type="entry name" value="AsnB_N"/>
</dbReference>
<dbReference type="EMBL" id="JAZDRO010000002">
    <property type="protein sequence ID" value="MEE2566458.1"/>
    <property type="molecule type" value="Genomic_DNA"/>
</dbReference>
<dbReference type="Proteomes" id="UP001310692">
    <property type="component" value="Unassembled WGS sequence"/>
</dbReference>
<evidence type="ECO:0000259" key="8">
    <source>
        <dbReference type="PROSITE" id="PS51278"/>
    </source>
</evidence>
<dbReference type="RefSeq" id="WP_330195998.1">
    <property type="nucleotide sequence ID" value="NZ_JAZDRO010000002.1"/>
</dbReference>
<keyword evidence="4" id="KW-0547">Nucleotide-binding</keyword>
<dbReference type="GO" id="GO:0004066">
    <property type="term" value="F:asparagine synthase (glutamine-hydrolyzing) activity"/>
    <property type="evidence" value="ECO:0007669"/>
    <property type="project" value="UniProtKB-EC"/>
</dbReference>
<dbReference type="InterPro" id="IPR006426">
    <property type="entry name" value="Asn_synth_AEB"/>
</dbReference>
<keyword evidence="5" id="KW-0067">ATP-binding</keyword>
<dbReference type="SUPFAM" id="SSF56235">
    <property type="entry name" value="N-terminal nucleophile aminohydrolases (Ntn hydrolases)"/>
    <property type="match status" value="1"/>
</dbReference>
<evidence type="ECO:0000313" key="9">
    <source>
        <dbReference type="EMBL" id="MEE2566458.1"/>
    </source>
</evidence>
<dbReference type="CDD" id="cd00712">
    <property type="entry name" value="AsnB"/>
    <property type="match status" value="1"/>
</dbReference>
<dbReference type="InterPro" id="IPR001962">
    <property type="entry name" value="Asn_synthase"/>
</dbReference>
<dbReference type="Pfam" id="PF13537">
    <property type="entry name" value="GATase_7"/>
    <property type="match status" value="1"/>
</dbReference>
<dbReference type="PANTHER" id="PTHR43284">
    <property type="entry name" value="ASPARAGINE SYNTHETASE (GLUTAMINE-HYDROLYZING)"/>
    <property type="match status" value="1"/>
</dbReference>
<comment type="catalytic activity">
    <reaction evidence="7">
        <text>L-aspartate + L-glutamine + ATP + H2O = L-asparagine + L-glutamate + AMP + diphosphate + H(+)</text>
        <dbReference type="Rhea" id="RHEA:12228"/>
        <dbReference type="ChEBI" id="CHEBI:15377"/>
        <dbReference type="ChEBI" id="CHEBI:15378"/>
        <dbReference type="ChEBI" id="CHEBI:29985"/>
        <dbReference type="ChEBI" id="CHEBI:29991"/>
        <dbReference type="ChEBI" id="CHEBI:30616"/>
        <dbReference type="ChEBI" id="CHEBI:33019"/>
        <dbReference type="ChEBI" id="CHEBI:58048"/>
        <dbReference type="ChEBI" id="CHEBI:58359"/>
        <dbReference type="ChEBI" id="CHEBI:456215"/>
        <dbReference type="EC" id="6.3.5.4"/>
    </reaction>
</comment>
<comment type="pathway">
    <text evidence="1">Amino-acid biosynthesis; L-asparagine biosynthesis; L-asparagine from L-aspartate (L-Gln route): step 1/1.</text>
</comment>
<keyword evidence="10" id="KW-1185">Reference proteome</keyword>
<dbReference type="InterPro" id="IPR017932">
    <property type="entry name" value="GATase_2_dom"/>
</dbReference>